<accession>A0A9X8N2C3</accession>
<gene>
    <name evidence="2" type="ORF">SAMN05216268_113198</name>
</gene>
<comment type="caution">
    <text evidence="2">The sequence shown here is derived from an EMBL/GenBank/DDBJ whole genome shotgun (WGS) entry which is preliminary data.</text>
</comment>
<dbReference type="Proteomes" id="UP000184388">
    <property type="component" value="Unassembled WGS sequence"/>
</dbReference>
<reference evidence="3" key="1">
    <citation type="submission" date="2016-11" db="EMBL/GenBank/DDBJ databases">
        <authorList>
            <person name="Jaros S."/>
            <person name="Januszkiewicz K."/>
            <person name="Wedrychowicz H."/>
        </authorList>
    </citation>
    <scope>NUCLEOTIDE SEQUENCE [LARGE SCALE GENOMIC DNA]</scope>
    <source>
        <strain evidence="3">CGMCC 4.3555</strain>
    </source>
</reference>
<sequence length="434" mass="46818">MTRTGRSHRRPSTARTAIAFVTLAGTLLAGPLLAPQASAVSARQVPVINGDFTAPNFTASGSGDKLTGWTVAYPYRLLPADARHPDGLPAVLLRNKRATDQSVSQRLRGVRSGAQVTVTFDDSTGGLKSACSKDQIAGGQPYTLQGSGGAKQTFTTDPGSTDWHRDRTYTFTANENEPLITFASAQTKGSWDCGPLLSKVRATDVPPPVDKSIDKNALPAPEAFEGNERINPRTAADHCANSRNTCTFTVDGPYSYTYYDKARVVGEAYLNCTRNTVNHDRPVRFTGGSYDSLSQREDIDRLSNSKDNLHQQFTRGFAKSSPEPWRWDTVTNRTIHETIEAGEASWIEGQAGRQRVDGWFVGEGDAPDKQIRLHVVADGPSALVPDRVYQRTGPFTAAEKSRCRSDRPTAATPVDAGAPAIGTDRGSKADTGSS</sequence>
<dbReference type="EMBL" id="FRBK01000013">
    <property type="protein sequence ID" value="SHM72695.1"/>
    <property type="molecule type" value="Genomic_DNA"/>
</dbReference>
<organism evidence="2 3">
    <name type="scientific">Streptomyces yunnanensis</name>
    <dbReference type="NCBI Taxonomy" id="156453"/>
    <lineage>
        <taxon>Bacteria</taxon>
        <taxon>Bacillati</taxon>
        <taxon>Actinomycetota</taxon>
        <taxon>Actinomycetes</taxon>
        <taxon>Kitasatosporales</taxon>
        <taxon>Streptomycetaceae</taxon>
        <taxon>Streptomyces</taxon>
    </lineage>
</organism>
<dbReference type="AlphaFoldDB" id="A0A9X8N2C3"/>
<protein>
    <submittedName>
        <fullName evidence="2">Uncharacterized protein</fullName>
    </submittedName>
</protein>
<dbReference type="RefSeq" id="WP_079182116.1">
    <property type="nucleotide sequence ID" value="NZ_FRBK01000013.1"/>
</dbReference>
<evidence type="ECO:0000313" key="2">
    <source>
        <dbReference type="EMBL" id="SHM72695.1"/>
    </source>
</evidence>
<feature type="compositionally biased region" description="Polar residues" evidence="1">
    <location>
        <begin position="142"/>
        <end position="159"/>
    </location>
</feature>
<evidence type="ECO:0000256" key="1">
    <source>
        <dbReference type="SAM" id="MobiDB-lite"/>
    </source>
</evidence>
<feature type="region of interest" description="Disordered" evidence="1">
    <location>
        <begin position="395"/>
        <end position="434"/>
    </location>
</feature>
<proteinExistence type="predicted"/>
<name>A0A9X8N2C3_9ACTN</name>
<evidence type="ECO:0000313" key="3">
    <source>
        <dbReference type="Proteomes" id="UP000184388"/>
    </source>
</evidence>
<feature type="region of interest" description="Disordered" evidence="1">
    <location>
        <begin position="142"/>
        <end position="163"/>
    </location>
</feature>